<dbReference type="SUPFAM" id="SSF51735">
    <property type="entry name" value="NAD(P)-binding Rossmann-fold domains"/>
    <property type="match status" value="1"/>
</dbReference>
<keyword evidence="2 5" id="KW-0521">NADP</keyword>
<dbReference type="InterPro" id="IPR001509">
    <property type="entry name" value="Epimerase_deHydtase"/>
</dbReference>
<dbReference type="UniPathway" id="UPA00128">
    <property type="reaction ID" value="UER00191"/>
</dbReference>
<comment type="catalytic activity">
    <reaction evidence="5">
        <text>GDP-beta-L-fucose + NADP(+) = GDP-4-dehydro-alpha-D-rhamnose + NADPH + H(+)</text>
        <dbReference type="Rhea" id="RHEA:18885"/>
        <dbReference type="ChEBI" id="CHEBI:15378"/>
        <dbReference type="ChEBI" id="CHEBI:57273"/>
        <dbReference type="ChEBI" id="CHEBI:57783"/>
        <dbReference type="ChEBI" id="CHEBI:57964"/>
        <dbReference type="ChEBI" id="CHEBI:58349"/>
        <dbReference type="EC" id="1.1.1.271"/>
    </reaction>
</comment>
<sequence>MDIRSKRIVVTGGAGFLGRHVVARLRRIGCEQIAIPRSHEYDLTREADIYRLLHKERPHLILHLAAKVGGIGANRKYPGTFLYQNLIMGAQLIEASRRLGVEKFVMVGTICSYPKYTPVPFQESELWNGYPEETNAPYGLAKKMLLAQLQAYKQEFGFNGVNVLLVNLYGPGDNFDLESSHVIPALIRKCIEAQERGEKVLPVWGTGRPTREFLYVEDAAEALVRAAEVLDTPEPVNIGSGQEISIAELARLIARKTGFTGEIRFDPSMPDGQPRRCLDVTRARQWLGFTARTSLEEGLEKTIAWYRAARQAAKAA</sequence>
<dbReference type="AlphaFoldDB" id="A0A7V8VCW9"/>
<keyword evidence="8" id="KW-1185">Reference proteome</keyword>
<comment type="pathway">
    <text evidence="5">Nucleotide-sugar biosynthesis; GDP-L-fucose biosynthesis via de novo pathway; GDP-L-fucose from GDP-alpha-D-mannose: step 2/2.</text>
</comment>
<feature type="binding site" evidence="5">
    <location>
        <position position="204"/>
    </location>
    <ligand>
        <name>substrate</name>
    </ligand>
</feature>
<dbReference type="GO" id="GO:0070401">
    <property type="term" value="F:NADP+ binding"/>
    <property type="evidence" value="ECO:0007669"/>
    <property type="project" value="UniProtKB-UniRule"/>
</dbReference>
<protein>
    <recommendedName>
        <fullName evidence="5">GDP-L-fucose synthase</fullName>
        <ecNumber evidence="5">1.1.1.271</ecNumber>
    </recommendedName>
    <alternativeName>
        <fullName evidence="5">GDP-4-keto-6-deoxy-D-mannose-3,5-epimerase-4-reductase</fullName>
    </alternativeName>
</protein>
<evidence type="ECO:0000313" key="8">
    <source>
        <dbReference type="Proteomes" id="UP000542342"/>
    </source>
</evidence>
<dbReference type="EC" id="1.1.1.271" evidence="5"/>
<feature type="site" description="Important for catalytic activity" evidence="5">
    <location>
        <position position="111"/>
    </location>
</feature>
<keyword evidence="3 5" id="KW-0560">Oxidoreductase</keyword>
<comment type="similarity">
    <text evidence="1 5">Belongs to the NAD(P)-dependent epimerase/dehydratase family. Fucose synthase subfamily.</text>
</comment>
<feature type="binding site" evidence="5">
    <location>
        <position position="142"/>
    </location>
    <ligand>
        <name>NADP(+)</name>
        <dbReference type="ChEBI" id="CHEBI:58349"/>
    </ligand>
</feature>
<feature type="active site" description="Proton donor/acceptor" evidence="5">
    <location>
        <position position="138"/>
    </location>
</feature>
<name>A0A7V8VCW9_9BACT</name>
<feature type="binding site" evidence="5">
    <location>
        <position position="211"/>
    </location>
    <ligand>
        <name>substrate</name>
    </ligand>
</feature>
<accession>A0A7V8VCW9</accession>
<organism evidence="7 8">
    <name type="scientific">Thermogemmata fonticola</name>
    <dbReference type="NCBI Taxonomy" id="2755323"/>
    <lineage>
        <taxon>Bacteria</taxon>
        <taxon>Pseudomonadati</taxon>
        <taxon>Planctomycetota</taxon>
        <taxon>Planctomycetia</taxon>
        <taxon>Gemmatales</taxon>
        <taxon>Gemmataceae</taxon>
        <taxon>Thermogemmata</taxon>
    </lineage>
</organism>
<keyword evidence="4 5" id="KW-0413">Isomerase</keyword>
<dbReference type="InterPro" id="IPR036291">
    <property type="entry name" value="NAD(P)-bd_dom_sf"/>
</dbReference>
<evidence type="ECO:0000256" key="5">
    <source>
        <dbReference type="HAMAP-Rule" id="MF_00956"/>
    </source>
</evidence>
<dbReference type="Gene3D" id="3.40.50.720">
    <property type="entry name" value="NAD(P)-binding Rossmann-like Domain"/>
    <property type="match status" value="1"/>
</dbReference>
<dbReference type="PANTHER" id="PTHR43238">
    <property type="entry name" value="GDP-L-FUCOSE SYNTHASE"/>
    <property type="match status" value="1"/>
</dbReference>
<comment type="function">
    <text evidence="5">Catalyzes the two-step NADP-dependent conversion of GDP-4-dehydro-6-deoxy-D-mannose to GDP-fucose, involving an epimerase and a reductase reaction.</text>
</comment>
<feature type="site" description="Important for catalytic activity" evidence="5">
    <location>
        <position position="109"/>
    </location>
</feature>
<feature type="binding site" evidence="5">
    <location>
        <begin position="12"/>
        <end position="18"/>
    </location>
    <ligand>
        <name>NADP(+)</name>
        <dbReference type="ChEBI" id="CHEBI:58349"/>
    </ligand>
</feature>
<dbReference type="GO" id="GO:0050577">
    <property type="term" value="F:GDP-L-fucose synthase activity"/>
    <property type="evidence" value="ECO:0007669"/>
    <property type="project" value="UniProtKB-UniRule"/>
</dbReference>
<dbReference type="EMBL" id="JACEFB010000002">
    <property type="protein sequence ID" value="MBA2225462.1"/>
    <property type="molecule type" value="Genomic_DNA"/>
</dbReference>
<feature type="domain" description="NAD-dependent epimerase/dehydratase" evidence="6">
    <location>
        <begin position="8"/>
        <end position="239"/>
    </location>
</feature>
<feature type="binding site" evidence="5">
    <location>
        <position position="271"/>
    </location>
    <ligand>
        <name>substrate</name>
    </ligand>
</feature>
<comment type="caution">
    <text evidence="7">The sequence shown here is derived from an EMBL/GenBank/DDBJ whole genome shotgun (WGS) entry which is preliminary data.</text>
</comment>
<gene>
    <name evidence="5" type="primary">fcl</name>
    <name evidence="7" type="ORF">H0921_04715</name>
</gene>
<evidence type="ECO:0000256" key="1">
    <source>
        <dbReference type="ARBA" id="ARBA00005959"/>
    </source>
</evidence>
<dbReference type="InterPro" id="IPR028614">
    <property type="entry name" value="GDP_fucose/colitose_synth"/>
</dbReference>
<evidence type="ECO:0000256" key="3">
    <source>
        <dbReference type="ARBA" id="ARBA00023002"/>
    </source>
</evidence>
<evidence type="ECO:0000256" key="4">
    <source>
        <dbReference type="ARBA" id="ARBA00023235"/>
    </source>
</evidence>
<reference evidence="7 8" key="1">
    <citation type="submission" date="2020-07" db="EMBL/GenBank/DDBJ databases">
        <title>Thermogemmata thermophila gen. nov., sp. nov., a novel moderate thermophilic planctomycete from a Kamchatka hot spring.</title>
        <authorList>
            <person name="Elcheninov A.G."/>
            <person name="Podosokorskaya O.A."/>
            <person name="Kovaleva O.L."/>
            <person name="Novikov A."/>
            <person name="Bonch-Osmolovskaya E.A."/>
            <person name="Toshchakov S.V."/>
            <person name="Kublanov I.V."/>
        </authorList>
    </citation>
    <scope>NUCLEOTIDE SEQUENCE [LARGE SCALE GENOMIC DNA]</scope>
    <source>
        <strain evidence="7 8">2918</strain>
    </source>
</reference>
<evidence type="ECO:0000256" key="2">
    <source>
        <dbReference type="ARBA" id="ARBA00022857"/>
    </source>
</evidence>
<dbReference type="PANTHER" id="PTHR43238:SF1">
    <property type="entry name" value="GDP-L-FUCOSE SYNTHASE"/>
    <property type="match status" value="1"/>
</dbReference>
<evidence type="ECO:0000313" key="7">
    <source>
        <dbReference type="EMBL" id="MBA2225462.1"/>
    </source>
</evidence>
<dbReference type="GO" id="GO:0016853">
    <property type="term" value="F:isomerase activity"/>
    <property type="evidence" value="ECO:0007669"/>
    <property type="project" value="UniProtKB-KW"/>
</dbReference>
<dbReference type="HAMAP" id="MF_00956">
    <property type="entry name" value="GDP_fucose_synth"/>
    <property type="match status" value="1"/>
</dbReference>
<feature type="binding site" evidence="5">
    <location>
        <position position="181"/>
    </location>
    <ligand>
        <name>NADP(+)</name>
        <dbReference type="ChEBI" id="CHEBI:58349"/>
    </ligand>
</feature>
<proteinExistence type="inferred from homology"/>
<dbReference type="Proteomes" id="UP000542342">
    <property type="component" value="Unassembled WGS sequence"/>
</dbReference>
<comment type="caution">
    <text evidence="5">Lacks conserved residue(s) required for the propagation of feature annotation.</text>
</comment>
<dbReference type="Pfam" id="PF01370">
    <property type="entry name" value="Epimerase"/>
    <property type="match status" value="1"/>
</dbReference>
<dbReference type="Gene3D" id="3.90.25.10">
    <property type="entry name" value="UDP-galactose 4-epimerase, domain 1"/>
    <property type="match status" value="1"/>
</dbReference>
<dbReference type="CDD" id="cd05239">
    <property type="entry name" value="GDP_FS_SDR_e"/>
    <property type="match status" value="1"/>
</dbReference>
<dbReference type="GO" id="GO:0042351">
    <property type="term" value="P:'de novo' GDP-L-fucose biosynthetic process"/>
    <property type="evidence" value="ECO:0007669"/>
    <property type="project" value="UniProtKB-UniRule"/>
</dbReference>
<dbReference type="RefSeq" id="WP_194536885.1">
    <property type="nucleotide sequence ID" value="NZ_JACEFB010000002.1"/>
</dbReference>
<evidence type="ECO:0000259" key="6">
    <source>
        <dbReference type="Pfam" id="PF01370"/>
    </source>
</evidence>
<keyword evidence="5" id="KW-0511">Multifunctional enzyme</keyword>
<feature type="binding site" evidence="5">
    <location>
        <position position="189"/>
    </location>
    <ligand>
        <name>substrate</name>
    </ligand>
</feature>